<gene>
    <name evidence="2" type="ordered locus">Theco_0814</name>
</gene>
<organism evidence="2 3">
    <name type="scientific">Thermobacillus composti (strain DSM 18247 / JCM 13945 / KWC4)</name>
    <dbReference type="NCBI Taxonomy" id="717605"/>
    <lineage>
        <taxon>Bacteria</taxon>
        <taxon>Bacillati</taxon>
        <taxon>Bacillota</taxon>
        <taxon>Bacilli</taxon>
        <taxon>Bacillales</taxon>
        <taxon>Paenibacillaceae</taxon>
        <taxon>Thermobacillus</taxon>
    </lineage>
</organism>
<keyword evidence="1" id="KW-0812">Transmembrane</keyword>
<proteinExistence type="predicted"/>
<accession>L0E9M7</accession>
<keyword evidence="1" id="KW-0472">Membrane</keyword>
<dbReference type="HOGENOM" id="CLU_3349768_0_0_9"/>
<keyword evidence="1" id="KW-1133">Transmembrane helix</keyword>
<protein>
    <submittedName>
        <fullName evidence="2">Uncharacterized protein</fullName>
    </submittedName>
</protein>
<feature type="transmembrane region" description="Helical" evidence="1">
    <location>
        <begin position="12"/>
        <end position="30"/>
    </location>
</feature>
<name>L0E9M7_THECK</name>
<sequence length="37" mass="4043">MNGDALASGGSVMVWIGPLVYGAVLYVIYLRMAERRL</sequence>
<reference evidence="3" key="1">
    <citation type="submission" date="2012-01" db="EMBL/GenBank/DDBJ databases">
        <title>Complete sequence of chromosome of Thermobacillus composti KWC4.</title>
        <authorList>
            <person name="Lucas S."/>
            <person name="Han J."/>
            <person name="Lapidus A."/>
            <person name="Cheng J.-F."/>
            <person name="Goodwin L."/>
            <person name="Pitluck S."/>
            <person name="Peters L."/>
            <person name="Ovchinnikova G."/>
            <person name="Teshima H."/>
            <person name="Detter J.C."/>
            <person name="Han C."/>
            <person name="Tapia R."/>
            <person name="Land M."/>
            <person name="Hauser L."/>
            <person name="Kyrpides N."/>
            <person name="Ivanova N."/>
            <person name="Pagani I."/>
            <person name="Anderson I."/>
            <person name="Woyke T."/>
        </authorList>
    </citation>
    <scope>NUCLEOTIDE SEQUENCE [LARGE SCALE GENOMIC DNA]</scope>
    <source>
        <strain evidence="3">DSM 18247 / JCM 13945 / KWC4</strain>
    </source>
</reference>
<dbReference type="KEGG" id="tco:Theco_0814"/>
<dbReference type="STRING" id="717605.Theco_0814"/>
<keyword evidence="3" id="KW-1185">Reference proteome</keyword>
<dbReference type="EMBL" id="CP003255">
    <property type="protein sequence ID" value="AGA57013.1"/>
    <property type="molecule type" value="Genomic_DNA"/>
</dbReference>
<dbReference type="AlphaFoldDB" id="L0E9M7"/>
<evidence type="ECO:0000256" key="1">
    <source>
        <dbReference type="SAM" id="Phobius"/>
    </source>
</evidence>
<dbReference type="Proteomes" id="UP000010795">
    <property type="component" value="Chromosome"/>
</dbReference>
<evidence type="ECO:0000313" key="3">
    <source>
        <dbReference type="Proteomes" id="UP000010795"/>
    </source>
</evidence>
<evidence type="ECO:0000313" key="2">
    <source>
        <dbReference type="EMBL" id="AGA57013.1"/>
    </source>
</evidence>